<dbReference type="InterPro" id="IPR009288">
    <property type="entry name" value="AIG2-like_dom"/>
</dbReference>
<keyword evidence="2" id="KW-0808">Transferase</keyword>
<dbReference type="AlphaFoldDB" id="A0A4V1Q491"/>
<dbReference type="GO" id="GO:0016740">
    <property type="term" value="F:transferase activity"/>
    <property type="evidence" value="ECO:0007669"/>
    <property type="project" value="UniProtKB-KW"/>
</dbReference>
<evidence type="ECO:0000256" key="1">
    <source>
        <dbReference type="ARBA" id="ARBA00008861"/>
    </source>
</evidence>
<proteinExistence type="inferred from homology"/>
<comment type="similarity">
    <text evidence="1">Belongs to the gamma-glutamylcyclotransferase family.</text>
</comment>
<name>A0A4V1Q491_9AGAR</name>
<dbReference type="Proteomes" id="UP000290288">
    <property type="component" value="Unassembled WGS sequence"/>
</dbReference>
<evidence type="ECO:0000313" key="5">
    <source>
        <dbReference type="EMBL" id="RXW21268.1"/>
    </source>
</evidence>
<dbReference type="OrthoDB" id="1044435at2759"/>
<evidence type="ECO:0000259" key="4">
    <source>
        <dbReference type="Pfam" id="PF06094"/>
    </source>
</evidence>
<dbReference type="PANTHER" id="PTHR31544">
    <property type="entry name" value="AIG2-LIKE PROTEIN D"/>
    <property type="match status" value="1"/>
</dbReference>
<dbReference type="InterPro" id="IPR036568">
    <property type="entry name" value="GGCT-like_sf"/>
</dbReference>
<dbReference type="CDD" id="cd06661">
    <property type="entry name" value="GGCT_like"/>
    <property type="match status" value="1"/>
</dbReference>
<gene>
    <name evidence="5" type="ORF">EST38_g4583</name>
</gene>
<evidence type="ECO:0000256" key="2">
    <source>
        <dbReference type="ARBA" id="ARBA00022679"/>
    </source>
</evidence>
<dbReference type="InterPro" id="IPR013024">
    <property type="entry name" value="GGCT-like"/>
</dbReference>
<keyword evidence="6" id="KW-1185">Reference proteome</keyword>
<organism evidence="5 6">
    <name type="scientific">Candolleomyces aberdarensis</name>
    <dbReference type="NCBI Taxonomy" id="2316362"/>
    <lineage>
        <taxon>Eukaryota</taxon>
        <taxon>Fungi</taxon>
        <taxon>Dikarya</taxon>
        <taxon>Basidiomycota</taxon>
        <taxon>Agaricomycotina</taxon>
        <taxon>Agaricomycetes</taxon>
        <taxon>Agaricomycetidae</taxon>
        <taxon>Agaricales</taxon>
        <taxon>Agaricineae</taxon>
        <taxon>Psathyrellaceae</taxon>
        <taxon>Candolleomyces</taxon>
    </lineage>
</organism>
<dbReference type="InterPro" id="IPR045038">
    <property type="entry name" value="AIG2-like"/>
</dbReference>
<dbReference type="SUPFAM" id="SSF110857">
    <property type="entry name" value="Gamma-glutamyl cyclotransferase-like"/>
    <property type="match status" value="1"/>
</dbReference>
<dbReference type="Pfam" id="PF06094">
    <property type="entry name" value="GGACT"/>
    <property type="match status" value="1"/>
</dbReference>
<dbReference type="Gene3D" id="3.10.490.10">
    <property type="entry name" value="Gamma-glutamyl cyclotransferase-like"/>
    <property type="match status" value="1"/>
</dbReference>
<reference evidence="5 6" key="1">
    <citation type="submission" date="2019-01" db="EMBL/GenBank/DDBJ databases">
        <title>Draft genome sequence of Psathyrella aberdarensis IHI B618.</title>
        <authorList>
            <person name="Buettner E."/>
            <person name="Kellner H."/>
        </authorList>
    </citation>
    <scope>NUCLEOTIDE SEQUENCE [LARGE SCALE GENOMIC DNA]</scope>
    <source>
        <strain evidence="5 6">IHI B618</strain>
    </source>
</reference>
<dbReference type="PANTHER" id="PTHR31544:SF2">
    <property type="entry name" value="AIG2-LIKE PROTEIN D"/>
    <property type="match status" value="1"/>
</dbReference>
<accession>A0A4V1Q491</accession>
<protein>
    <recommendedName>
        <fullName evidence="3">Putative gamma-glutamylcyclotransferase</fullName>
    </recommendedName>
</protein>
<sequence length="194" mass="21596">MAAPDNLGASEGKPAFFYGTLMHPRILRQVIVNDGSHLQFCPAVLLGYTRHKVKDRSYPGIIPSAESTRLFNKGLGPDEDVVRGTLVVGLTESDLEALDDFEDTGDETEEYARITVSVRPLAPLLSLSNHTEEEDALILLHAAPLPPREELLPGIQVDTYVYCNTNDLEPDSWSFPDFVRNHAKLWFDYVAEKA</sequence>
<evidence type="ECO:0000256" key="3">
    <source>
        <dbReference type="ARBA" id="ARBA00030602"/>
    </source>
</evidence>
<comment type="caution">
    <text evidence="5">The sequence shown here is derived from an EMBL/GenBank/DDBJ whole genome shotgun (WGS) entry which is preliminary data.</text>
</comment>
<evidence type="ECO:0000313" key="6">
    <source>
        <dbReference type="Proteomes" id="UP000290288"/>
    </source>
</evidence>
<dbReference type="EMBL" id="SDEE01000114">
    <property type="protein sequence ID" value="RXW21268.1"/>
    <property type="molecule type" value="Genomic_DNA"/>
</dbReference>
<feature type="domain" description="Gamma-glutamylcyclotransferase AIG2-like" evidence="4">
    <location>
        <begin position="16"/>
        <end position="118"/>
    </location>
</feature>